<dbReference type="GeneID" id="19903413"/>
<dbReference type="AlphaFoldDB" id="R7YZ88"/>
<reference evidence="3" key="1">
    <citation type="submission" date="2012-06" db="EMBL/GenBank/DDBJ databases">
        <title>The genome sequence of Coniosporium apollinis CBS 100218.</title>
        <authorList>
            <consortium name="The Broad Institute Genome Sequencing Platform"/>
            <person name="Cuomo C."/>
            <person name="Gorbushina A."/>
            <person name="Noack S."/>
            <person name="Walker B."/>
            <person name="Young S.K."/>
            <person name="Zeng Q."/>
            <person name="Gargeya S."/>
            <person name="Fitzgerald M."/>
            <person name="Haas B."/>
            <person name="Abouelleil A."/>
            <person name="Alvarado L."/>
            <person name="Arachchi H.M."/>
            <person name="Berlin A.M."/>
            <person name="Chapman S.B."/>
            <person name="Goldberg J."/>
            <person name="Griggs A."/>
            <person name="Gujja S."/>
            <person name="Hansen M."/>
            <person name="Howarth C."/>
            <person name="Imamovic A."/>
            <person name="Larimer J."/>
            <person name="McCowan C."/>
            <person name="Montmayeur A."/>
            <person name="Murphy C."/>
            <person name="Neiman D."/>
            <person name="Pearson M."/>
            <person name="Priest M."/>
            <person name="Roberts A."/>
            <person name="Saif S."/>
            <person name="Shea T."/>
            <person name="Sisk P."/>
            <person name="Sykes S."/>
            <person name="Wortman J."/>
            <person name="Nusbaum C."/>
            <person name="Birren B."/>
        </authorList>
    </citation>
    <scope>NUCLEOTIDE SEQUENCE [LARGE SCALE GENOMIC DNA]</scope>
    <source>
        <strain evidence="3">CBS 100218</strain>
    </source>
</reference>
<dbReference type="STRING" id="1168221.R7YZ88"/>
<name>R7YZ88_CONA1</name>
<protein>
    <submittedName>
        <fullName evidence="2">Uncharacterized protein</fullName>
    </submittedName>
</protein>
<dbReference type="OrthoDB" id="5428038at2759"/>
<sequence>MMGLATAGGGGAVPDFGALFGAGKQPDMPWKWEAPARVAQAPKQAPKQSPSKLSKLPQWLLKSNQFAVDLNPPQEIDPLSSFEKRLRKASDIDQIRALMRDFKAHEAHTGLFSRMAFERLCGRVSFEILVEFVQDPMLSLPEANLLRKLVRQALKIGLSAQQYGLLVSTLESALVLGTVEDASIIDFLDRIKALSKLAYKGGWYDRRVHAIQGTDALLAENEQLNALARTYTSIWRGLCSCRIRSTDDIGAGVLQRLAWDVSFVPRGLMPADVKMAIYRSAFPSEKEHPEPPMCERLVAWVRQSSQSVEGNDALRAVVVDVLREATPTAIHDWKTSVTLSIAEDAMASDPDEPSSGLVLDSWLASLRKCWHLREPSDWYPVYDTIASRLPPVMIVHHLSTTTEVDAARIVLRHWIASILAPAVFKRSAERFEHYLARHANARFRQAVPRTYLVRALVEPYYDSGREKDDALRNALLMVKGLFQQLDHYRLRPKSDRDPENEAYFSRDAAIVAVRTHFQSNPVGAAALSSQLMSSWLDTVPDLDIRAVDGGLRYITELTDLLNDIAIRSSKAAATSACAASSEPPEPWHDLVHILAFAFAHDARYTQRQSFRRVYDCYRFLRTRKGKRGLQPMLTKALVWAGVIRPLQEDQWVSTVKFTWILRQVREVEGDAVADQLDALVYQLRGQFIEKAAREGKGKGLEVEPRDGTEEGQQRWRERKRQKFRQGVWVIPRTRGKGSGSGRTVLQELEDVAA</sequence>
<dbReference type="EMBL" id="JH767584">
    <property type="protein sequence ID" value="EON66986.1"/>
    <property type="molecule type" value="Genomic_DNA"/>
</dbReference>
<evidence type="ECO:0000313" key="2">
    <source>
        <dbReference type="EMBL" id="EON66986.1"/>
    </source>
</evidence>
<organism evidence="2 3">
    <name type="scientific">Coniosporium apollinis (strain CBS 100218)</name>
    <name type="common">Rock-inhabiting black yeast</name>
    <dbReference type="NCBI Taxonomy" id="1168221"/>
    <lineage>
        <taxon>Eukaryota</taxon>
        <taxon>Fungi</taxon>
        <taxon>Dikarya</taxon>
        <taxon>Ascomycota</taxon>
        <taxon>Pezizomycotina</taxon>
        <taxon>Dothideomycetes</taxon>
        <taxon>Dothideomycetes incertae sedis</taxon>
        <taxon>Coniosporium</taxon>
    </lineage>
</organism>
<feature type="compositionally biased region" description="Basic and acidic residues" evidence="1">
    <location>
        <begin position="698"/>
        <end position="715"/>
    </location>
</feature>
<evidence type="ECO:0000313" key="3">
    <source>
        <dbReference type="Proteomes" id="UP000016924"/>
    </source>
</evidence>
<dbReference type="RefSeq" id="XP_007782303.1">
    <property type="nucleotide sequence ID" value="XM_007784113.1"/>
</dbReference>
<feature type="region of interest" description="Disordered" evidence="1">
    <location>
        <begin position="698"/>
        <end position="753"/>
    </location>
</feature>
<accession>R7YZ88</accession>
<dbReference type="Proteomes" id="UP000016924">
    <property type="component" value="Unassembled WGS sequence"/>
</dbReference>
<keyword evidence="3" id="KW-1185">Reference proteome</keyword>
<proteinExistence type="predicted"/>
<dbReference type="HOGENOM" id="CLU_355674_0_0_1"/>
<dbReference type="eggNOG" id="ENOG502ST5Y">
    <property type="taxonomic scope" value="Eukaryota"/>
</dbReference>
<gene>
    <name evidence="2" type="ORF">W97_06102</name>
</gene>
<evidence type="ECO:0000256" key="1">
    <source>
        <dbReference type="SAM" id="MobiDB-lite"/>
    </source>
</evidence>